<keyword evidence="3 7" id="KW-0647">Proteasome</keyword>
<evidence type="ECO:0000256" key="5">
    <source>
        <dbReference type="ARBA" id="ARBA00078986"/>
    </source>
</evidence>
<sequence>MSKVNEVSALYKQLKTEWNTTNPNLSKCEKLLSDLKLELTNLMFLPTSNATASKQELLLARDVLEIGVQWSIAANNIPSFERYIAQLKCYYFDYKNQLPESSFKYQLLGLNLLFLLSQNRVAEFHTELELLPADHIQNDVYIRHPLSIEQYLMEGSYNKIFLAKGNVPAKSYNFFMDILLDTIRGEIAVCLEKAYEKISLKDVARMLYLPSEEAAKSFATKNKKWKLGKDNFFHFTPEIKKTHEPIPSNELAVQAIEYAKELEMIV</sequence>
<dbReference type="PANTHER" id="PTHR12387:SF0">
    <property type="entry name" value="26S PROTEASOME NON-ATPASE REGULATORY SUBUNIT 8"/>
    <property type="match status" value="1"/>
</dbReference>
<dbReference type="InterPro" id="IPR000717">
    <property type="entry name" value="PCI_dom"/>
</dbReference>
<dbReference type="FunFam" id="1.25.40.990:FF:000001">
    <property type="entry name" value="26S proteasome non-ATPase regulatory subunit"/>
    <property type="match status" value="1"/>
</dbReference>
<organism evidence="7">
    <name type="scientific">Anoplophora glabripennis</name>
    <name type="common">Asian longhorn beetle</name>
    <name type="synonym">Anoplophora nobilis</name>
    <dbReference type="NCBI Taxonomy" id="217634"/>
    <lineage>
        <taxon>Eukaryota</taxon>
        <taxon>Metazoa</taxon>
        <taxon>Ecdysozoa</taxon>
        <taxon>Arthropoda</taxon>
        <taxon>Hexapoda</taxon>
        <taxon>Insecta</taxon>
        <taxon>Pterygota</taxon>
        <taxon>Neoptera</taxon>
        <taxon>Endopterygota</taxon>
        <taxon>Coleoptera</taxon>
        <taxon>Polyphaga</taxon>
        <taxon>Cucujiformia</taxon>
        <taxon>Chrysomeloidea</taxon>
        <taxon>Cerambycidae</taxon>
        <taxon>Lamiinae</taxon>
        <taxon>Lamiini</taxon>
        <taxon>Anoplophora</taxon>
    </lineage>
</organism>
<dbReference type="GO" id="GO:0008541">
    <property type="term" value="C:proteasome regulatory particle, lid subcomplex"/>
    <property type="evidence" value="ECO:0007669"/>
    <property type="project" value="TreeGrafter"/>
</dbReference>
<evidence type="ECO:0000256" key="3">
    <source>
        <dbReference type="ARBA" id="ARBA00022942"/>
    </source>
</evidence>
<evidence type="ECO:0000256" key="4">
    <source>
        <dbReference type="ARBA" id="ARBA00062283"/>
    </source>
</evidence>
<dbReference type="OrthoDB" id="409122at2759"/>
<comment type="similarity">
    <text evidence="1">Belongs to the proteasome subunit S14 family.</text>
</comment>
<dbReference type="GO" id="GO:0005829">
    <property type="term" value="C:cytosol"/>
    <property type="evidence" value="ECO:0007669"/>
    <property type="project" value="TreeGrafter"/>
</dbReference>
<evidence type="ECO:0000256" key="2">
    <source>
        <dbReference type="ARBA" id="ARBA00014939"/>
    </source>
</evidence>
<dbReference type="InterPro" id="IPR033464">
    <property type="entry name" value="CSN8_PSD8_EIF3K"/>
</dbReference>
<dbReference type="PROSITE" id="PS50250">
    <property type="entry name" value="PCI"/>
    <property type="match status" value="1"/>
</dbReference>
<protein>
    <recommendedName>
        <fullName evidence="2">26S proteasome non-ATPase regulatory subunit 8</fullName>
    </recommendedName>
    <alternativeName>
        <fullName evidence="5">26S proteasome regulatory subunit RPN12</fullName>
    </alternativeName>
</protein>
<dbReference type="Gene3D" id="1.25.40.990">
    <property type="match status" value="1"/>
</dbReference>
<reference evidence="7" key="1">
    <citation type="submission" date="2013-07" db="EMBL/GenBank/DDBJ databases">
        <title>Midgut Transcriptome Profiling of Anoplphora glabripennis, a Lignocellulose Degrading, Wood-Boring Cerambycid.</title>
        <authorList>
            <person name="Scully E.D."/>
            <person name="Hoover K."/>
            <person name="Carlson J.E."/>
            <person name="Tien M."/>
            <person name="Geib S.M."/>
        </authorList>
    </citation>
    <scope>NUCLEOTIDE SEQUENCE</scope>
</reference>
<dbReference type="InterPro" id="IPR006746">
    <property type="entry name" value="26S_Psome_Rpn12"/>
</dbReference>
<evidence type="ECO:0000313" key="7">
    <source>
        <dbReference type="EMBL" id="JAB62923.1"/>
    </source>
</evidence>
<comment type="subunit">
    <text evidence="4">Component of the 19S proteasome regulatory particle complex. The 26S proteasome consists of a 20S core particle (CP) and two 19S regulatory subunits (RP). The regulatory particle is made of a lid composed of 9 subunits including PSMD8, a base containing 6 ATPases and few additional components. Interacts with DDI2. Interacts with TASOR.</text>
</comment>
<proteinExistence type="inferred from homology"/>
<dbReference type="GO" id="GO:0043161">
    <property type="term" value="P:proteasome-mediated ubiquitin-dependent protein catabolic process"/>
    <property type="evidence" value="ECO:0007669"/>
    <property type="project" value="TreeGrafter"/>
</dbReference>
<dbReference type="Pfam" id="PF10075">
    <property type="entry name" value="CSN8_PSD8_EIF3K"/>
    <property type="match status" value="1"/>
</dbReference>
<dbReference type="KEGG" id="agb:108917572"/>
<evidence type="ECO:0000256" key="1">
    <source>
        <dbReference type="ARBA" id="ARBA00009627"/>
    </source>
</evidence>
<dbReference type="CTD" id="39845"/>
<dbReference type="EMBL" id="GALX01005543">
    <property type="protein sequence ID" value="JAB62923.1"/>
    <property type="molecule type" value="Transcribed_RNA"/>
</dbReference>
<evidence type="ECO:0000259" key="6">
    <source>
        <dbReference type="PROSITE" id="PS50250"/>
    </source>
</evidence>
<gene>
    <name evidence="7" type="primary">PSMD8</name>
</gene>
<name>V5GRT2_ANOGL</name>
<dbReference type="PANTHER" id="PTHR12387">
    <property type="entry name" value="26S PROTEASOME NON-ATPASE REGULATORY SUBUNIT 8"/>
    <property type="match status" value="1"/>
</dbReference>
<dbReference type="AlphaFoldDB" id="V5GRT2"/>
<dbReference type="GO" id="GO:0005634">
    <property type="term" value="C:nucleus"/>
    <property type="evidence" value="ECO:0007669"/>
    <property type="project" value="TreeGrafter"/>
</dbReference>
<dbReference type="GeneID" id="108917572"/>
<accession>V5GRT2</accession>
<feature type="domain" description="PCI" evidence="6">
    <location>
        <begin position="78"/>
        <end position="249"/>
    </location>
</feature>